<dbReference type="Proteomes" id="UP001549363">
    <property type="component" value="Unassembled WGS sequence"/>
</dbReference>
<gene>
    <name evidence="1" type="ORF">ABIA69_003350</name>
</gene>
<comment type="caution">
    <text evidence="1">The sequence shown here is derived from an EMBL/GenBank/DDBJ whole genome shotgun (WGS) entry which is preliminary data.</text>
</comment>
<organism evidence="1 2">
    <name type="scientific">Lysinibacillus parviboronicapiens</name>
    <dbReference type="NCBI Taxonomy" id="436516"/>
    <lineage>
        <taxon>Bacteria</taxon>
        <taxon>Bacillati</taxon>
        <taxon>Bacillota</taxon>
        <taxon>Bacilli</taxon>
        <taxon>Bacillales</taxon>
        <taxon>Bacillaceae</taxon>
        <taxon>Lysinibacillus</taxon>
    </lineage>
</organism>
<proteinExistence type="predicted"/>
<reference evidence="1 2" key="1">
    <citation type="submission" date="2024-06" db="EMBL/GenBank/DDBJ databases">
        <title>Sorghum-associated microbial communities from plants grown in Nebraska, USA.</title>
        <authorList>
            <person name="Schachtman D."/>
        </authorList>
    </citation>
    <scope>NUCLEOTIDE SEQUENCE [LARGE SCALE GENOMIC DNA]</scope>
    <source>
        <strain evidence="1 2">736</strain>
    </source>
</reference>
<dbReference type="EMBL" id="JBEPSB010000018">
    <property type="protein sequence ID" value="MET4562164.1"/>
    <property type="molecule type" value="Genomic_DNA"/>
</dbReference>
<evidence type="ECO:0000313" key="2">
    <source>
        <dbReference type="Proteomes" id="UP001549363"/>
    </source>
</evidence>
<evidence type="ECO:0000313" key="1">
    <source>
        <dbReference type="EMBL" id="MET4562164.1"/>
    </source>
</evidence>
<keyword evidence="2" id="KW-1185">Reference proteome</keyword>
<sequence>MMEFWQIAFISRWVTAAQLRIAVKTEANPFGEITPKQYKEITKQDFETQAEA</sequence>
<accession>A0ABV2PMY4</accession>
<protein>
    <submittedName>
        <fullName evidence="1">Primosomal protein N</fullName>
    </submittedName>
</protein>
<name>A0ABV2PMY4_9BACI</name>